<dbReference type="Pfam" id="PF01817">
    <property type="entry name" value="CM_2"/>
    <property type="match status" value="1"/>
</dbReference>
<evidence type="ECO:0000313" key="5">
    <source>
        <dbReference type="Proteomes" id="UP000198757"/>
    </source>
</evidence>
<name>A0A1G6SEM7_NIADE</name>
<dbReference type="InterPro" id="IPR036979">
    <property type="entry name" value="CM_dom_sf"/>
</dbReference>
<dbReference type="Proteomes" id="UP000198757">
    <property type="component" value="Unassembled WGS sequence"/>
</dbReference>
<sequence>MSPEYCNNIDDIRKEIDVIDEAIVRLIGRRAQFVKAAAKFKRTETAVRDEERVAAVIGSKKQLAIAHGVSPELIEAVYHTMIGHFVNEELEHWKTPDR</sequence>
<organism evidence="4 5">
    <name type="scientific">Niabella drilacis (strain DSM 25811 / CCM 8410 / CCUG 62505 / LMG 26954 / E90)</name>
    <dbReference type="NCBI Taxonomy" id="1285928"/>
    <lineage>
        <taxon>Bacteria</taxon>
        <taxon>Pseudomonadati</taxon>
        <taxon>Bacteroidota</taxon>
        <taxon>Chitinophagia</taxon>
        <taxon>Chitinophagales</taxon>
        <taxon>Chitinophagaceae</taxon>
        <taxon>Niabella</taxon>
    </lineage>
</organism>
<keyword evidence="2" id="KW-0413">Isomerase</keyword>
<evidence type="ECO:0000313" key="4">
    <source>
        <dbReference type="EMBL" id="SDD15380.1"/>
    </source>
</evidence>
<reference evidence="5" key="1">
    <citation type="submission" date="2016-10" db="EMBL/GenBank/DDBJ databases">
        <authorList>
            <person name="Varghese N."/>
            <person name="Submissions S."/>
        </authorList>
    </citation>
    <scope>NUCLEOTIDE SEQUENCE [LARGE SCALE GENOMIC DNA]</scope>
    <source>
        <strain evidence="5">DSM 25811 / CCM 8410 / LMG 26954 / E90</strain>
    </source>
</reference>
<evidence type="ECO:0000256" key="2">
    <source>
        <dbReference type="ARBA" id="ARBA00023235"/>
    </source>
</evidence>
<dbReference type="AlphaFoldDB" id="A0A1G6SEM7"/>
<dbReference type="OrthoDB" id="514491at2"/>
<dbReference type="SUPFAM" id="SSF48600">
    <property type="entry name" value="Chorismate mutase II"/>
    <property type="match status" value="1"/>
</dbReference>
<accession>A0A1G6SEM7</accession>
<dbReference type="PANTHER" id="PTHR38041">
    <property type="entry name" value="CHORISMATE MUTASE"/>
    <property type="match status" value="1"/>
</dbReference>
<keyword evidence="4" id="KW-0670">Pyruvate</keyword>
<gene>
    <name evidence="4" type="ORF">SAMN04487894_106202</name>
</gene>
<dbReference type="InterPro" id="IPR036263">
    <property type="entry name" value="Chorismate_II_sf"/>
</dbReference>
<dbReference type="EC" id="5.4.99.5" evidence="1"/>
<evidence type="ECO:0000259" key="3">
    <source>
        <dbReference type="PROSITE" id="PS51168"/>
    </source>
</evidence>
<dbReference type="RefSeq" id="WP_090390520.1">
    <property type="nucleotide sequence ID" value="NZ_FMZO01000006.1"/>
</dbReference>
<dbReference type="GO" id="GO:0009697">
    <property type="term" value="P:salicylic acid biosynthetic process"/>
    <property type="evidence" value="ECO:0007669"/>
    <property type="project" value="TreeGrafter"/>
</dbReference>
<dbReference type="Gene3D" id="1.20.59.10">
    <property type="entry name" value="Chorismate mutase"/>
    <property type="match status" value="1"/>
</dbReference>
<dbReference type="GO" id="GO:0004106">
    <property type="term" value="F:chorismate mutase activity"/>
    <property type="evidence" value="ECO:0007669"/>
    <property type="project" value="UniProtKB-EC"/>
</dbReference>
<keyword evidence="5" id="KW-1185">Reference proteome</keyword>
<dbReference type="GO" id="GO:0046417">
    <property type="term" value="P:chorismate metabolic process"/>
    <property type="evidence" value="ECO:0007669"/>
    <property type="project" value="InterPro"/>
</dbReference>
<proteinExistence type="predicted"/>
<feature type="domain" description="Chorismate mutase" evidence="3">
    <location>
        <begin position="3"/>
        <end position="93"/>
    </location>
</feature>
<dbReference type="PROSITE" id="PS51168">
    <property type="entry name" value="CHORISMATE_MUT_2"/>
    <property type="match status" value="1"/>
</dbReference>
<dbReference type="EMBL" id="FMZO01000006">
    <property type="protein sequence ID" value="SDD15380.1"/>
    <property type="molecule type" value="Genomic_DNA"/>
</dbReference>
<dbReference type="SMART" id="SM00830">
    <property type="entry name" value="CM_2"/>
    <property type="match status" value="1"/>
</dbReference>
<dbReference type="PANTHER" id="PTHR38041:SF1">
    <property type="entry name" value="CHORISMATE MUTASE"/>
    <property type="match status" value="1"/>
</dbReference>
<dbReference type="InterPro" id="IPR051331">
    <property type="entry name" value="Chorismate_mutase-related"/>
</dbReference>
<keyword evidence="4" id="KW-0456">Lyase</keyword>
<dbReference type="STRING" id="1285928.SAMN04487894_106202"/>
<dbReference type="InterPro" id="IPR002701">
    <property type="entry name" value="CM_II_prokaryot"/>
</dbReference>
<protein>
    <recommendedName>
        <fullName evidence="1">chorismate mutase</fullName>
        <ecNumber evidence="1">5.4.99.5</ecNumber>
    </recommendedName>
</protein>
<dbReference type="GO" id="GO:0016829">
    <property type="term" value="F:lyase activity"/>
    <property type="evidence" value="ECO:0007669"/>
    <property type="project" value="UniProtKB-KW"/>
</dbReference>
<evidence type="ECO:0000256" key="1">
    <source>
        <dbReference type="ARBA" id="ARBA00012404"/>
    </source>
</evidence>